<sequence>MSTNKEVLFKGIKYIAWALPLYFMGPSIIYNAFINKENNWHYLVLAIGMTACFFAIFLTFRGLKTIMQSLFDGNK</sequence>
<keyword evidence="1" id="KW-0812">Transmembrane</keyword>
<keyword evidence="1" id="KW-0472">Membrane</keyword>
<name>A0A1I0WQV4_9FLAO</name>
<gene>
    <name evidence="2" type="ORF">SAMN05660845_0935</name>
</gene>
<evidence type="ECO:0000313" key="3">
    <source>
        <dbReference type="Proteomes" id="UP000199604"/>
    </source>
</evidence>
<feature type="transmembrane region" description="Helical" evidence="1">
    <location>
        <begin position="40"/>
        <end position="60"/>
    </location>
</feature>
<dbReference type="AlphaFoldDB" id="A0A1I0WQV4"/>
<dbReference type="EMBL" id="FOJT01000002">
    <property type="protein sequence ID" value="SFA91142.1"/>
    <property type="molecule type" value="Genomic_DNA"/>
</dbReference>
<dbReference type="OrthoDB" id="1447634at2"/>
<evidence type="ECO:0000313" key="2">
    <source>
        <dbReference type="EMBL" id="SFA91142.1"/>
    </source>
</evidence>
<dbReference type="InterPro" id="IPR046077">
    <property type="entry name" value="DUF6095"/>
</dbReference>
<dbReference type="STRING" id="498292.SAMN05660845_0935"/>
<feature type="transmembrane region" description="Helical" evidence="1">
    <location>
        <begin position="12"/>
        <end position="34"/>
    </location>
</feature>
<organism evidence="2 3">
    <name type="scientific">Flavobacterium swingsii</name>
    <dbReference type="NCBI Taxonomy" id="498292"/>
    <lineage>
        <taxon>Bacteria</taxon>
        <taxon>Pseudomonadati</taxon>
        <taxon>Bacteroidota</taxon>
        <taxon>Flavobacteriia</taxon>
        <taxon>Flavobacteriales</taxon>
        <taxon>Flavobacteriaceae</taxon>
        <taxon>Flavobacterium</taxon>
    </lineage>
</organism>
<dbReference type="RefSeq" id="WP_091474442.1">
    <property type="nucleotide sequence ID" value="NZ_FOJT01000002.1"/>
</dbReference>
<accession>A0A1I0WQV4</accession>
<reference evidence="3" key="1">
    <citation type="submission" date="2016-10" db="EMBL/GenBank/DDBJ databases">
        <authorList>
            <person name="Varghese N."/>
            <person name="Submissions S."/>
        </authorList>
    </citation>
    <scope>NUCLEOTIDE SEQUENCE [LARGE SCALE GENOMIC DNA]</scope>
    <source>
        <strain evidence="3">DSM 21789</strain>
    </source>
</reference>
<evidence type="ECO:0000256" key="1">
    <source>
        <dbReference type="SAM" id="Phobius"/>
    </source>
</evidence>
<keyword evidence="1" id="KW-1133">Transmembrane helix</keyword>
<keyword evidence="3" id="KW-1185">Reference proteome</keyword>
<proteinExistence type="predicted"/>
<dbReference type="Proteomes" id="UP000199604">
    <property type="component" value="Unassembled WGS sequence"/>
</dbReference>
<dbReference type="Pfam" id="PF19589">
    <property type="entry name" value="DUF6095"/>
    <property type="match status" value="1"/>
</dbReference>
<protein>
    <submittedName>
        <fullName evidence="2">Uncharacterized protein</fullName>
    </submittedName>
</protein>